<evidence type="ECO:0000313" key="3">
    <source>
        <dbReference type="Proteomes" id="UP000289455"/>
    </source>
</evidence>
<keyword evidence="1" id="KW-1133">Transmembrane helix</keyword>
<feature type="transmembrane region" description="Helical" evidence="1">
    <location>
        <begin position="20"/>
        <end position="46"/>
    </location>
</feature>
<comment type="caution">
    <text evidence="2">The sequence shown here is derived from an EMBL/GenBank/DDBJ whole genome shotgun (WGS) entry which is preliminary data.</text>
</comment>
<proteinExistence type="predicted"/>
<evidence type="ECO:0000313" key="2">
    <source>
        <dbReference type="EMBL" id="RXK48122.1"/>
    </source>
</evidence>
<dbReference type="Proteomes" id="UP000289455">
    <property type="component" value="Unassembled WGS sequence"/>
</dbReference>
<keyword evidence="1" id="KW-0812">Transmembrane</keyword>
<dbReference type="RefSeq" id="WP_129027357.1">
    <property type="nucleotide sequence ID" value="NZ_SDHY01000005.1"/>
</dbReference>
<name>A0A4Q1BYF1_9BACT</name>
<keyword evidence="3" id="KW-1185">Reference proteome</keyword>
<evidence type="ECO:0000256" key="1">
    <source>
        <dbReference type="SAM" id="Phobius"/>
    </source>
</evidence>
<protein>
    <submittedName>
        <fullName evidence="2">Uncharacterized protein</fullName>
    </submittedName>
</protein>
<sequence>MNKSTSSNTRFWQNIYRSPWINFWLSFIKHPINILYAGLGIVVFMFSYQSSFSEKPDEPGYFAGKIVFDNESYHRIETSNVEAKIKNEMGSPVLTLTCTQEKNMESVYLKIFKLKGPGTYFIPGDGDISNIGNLIKNLDNYQDKNNFFESSLPNKEGVKNGVGRVNITKITSSFVEGELILIANNPNGEQAVLESAKFRVALQN</sequence>
<dbReference type="OrthoDB" id="955428at2"/>
<dbReference type="AlphaFoldDB" id="A0A4Q1BYF1"/>
<gene>
    <name evidence="2" type="ORF">ESB04_08725</name>
</gene>
<keyword evidence="1" id="KW-0472">Membrane</keyword>
<accession>A0A4Q1BYF1</accession>
<reference evidence="2 3" key="1">
    <citation type="submission" date="2019-01" db="EMBL/GenBank/DDBJ databases">
        <title>Cytophagaceae bacterium strain CAR-16.</title>
        <authorList>
            <person name="Chen W.-M."/>
        </authorList>
    </citation>
    <scope>NUCLEOTIDE SEQUENCE [LARGE SCALE GENOMIC DNA]</scope>
    <source>
        <strain evidence="2 3">CAR-16</strain>
    </source>
</reference>
<organism evidence="2 3">
    <name type="scientific">Aquirufa rosea</name>
    <dbReference type="NCBI Taxonomy" id="2509241"/>
    <lineage>
        <taxon>Bacteria</taxon>
        <taxon>Pseudomonadati</taxon>
        <taxon>Bacteroidota</taxon>
        <taxon>Cytophagia</taxon>
        <taxon>Cytophagales</taxon>
        <taxon>Flectobacillaceae</taxon>
        <taxon>Aquirufa</taxon>
    </lineage>
</organism>
<dbReference type="EMBL" id="SDHY01000005">
    <property type="protein sequence ID" value="RXK48122.1"/>
    <property type="molecule type" value="Genomic_DNA"/>
</dbReference>